<proteinExistence type="inferred from homology"/>
<feature type="domain" description="ABC transmembrane type-1" evidence="8">
    <location>
        <begin position="75"/>
        <end position="295"/>
    </location>
</feature>
<reference evidence="9 10" key="1">
    <citation type="submission" date="2016-09" db="EMBL/GenBank/DDBJ databases">
        <title>Complete genome sequence of the Lysinibacillus sphaericus LMG 22257, a specie of Bacillus with ureolytic activity that can effectively biodeposit calcium carbonate.</title>
        <authorList>
            <person name="Yan W."/>
        </authorList>
    </citation>
    <scope>NUCLEOTIDE SEQUENCE [LARGE SCALE GENOMIC DNA]</scope>
    <source>
        <strain evidence="9 10">LMG 22257</strain>
    </source>
</reference>
<dbReference type="RefSeq" id="WP_075527623.1">
    <property type="nucleotide sequence ID" value="NZ_CP017560.1"/>
</dbReference>
<dbReference type="PROSITE" id="PS50928">
    <property type="entry name" value="ABC_TM1"/>
    <property type="match status" value="1"/>
</dbReference>
<feature type="transmembrane region" description="Helical" evidence="7">
    <location>
        <begin position="20"/>
        <end position="39"/>
    </location>
</feature>
<evidence type="ECO:0000256" key="2">
    <source>
        <dbReference type="ARBA" id="ARBA00022448"/>
    </source>
</evidence>
<dbReference type="EMBL" id="CP017560">
    <property type="protein sequence ID" value="AOV07492.1"/>
    <property type="molecule type" value="Genomic_DNA"/>
</dbReference>
<feature type="transmembrane region" description="Helical" evidence="7">
    <location>
        <begin position="274"/>
        <end position="296"/>
    </location>
</feature>
<dbReference type="Pfam" id="PF00528">
    <property type="entry name" value="BPD_transp_1"/>
    <property type="match status" value="1"/>
</dbReference>
<keyword evidence="6 7" id="KW-0472">Membrane</keyword>
<dbReference type="InterPro" id="IPR000515">
    <property type="entry name" value="MetI-like"/>
</dbReference>
<evidence type="ECO:0000256" key="1">
    <source>
        <dbReference type="ARBA" id="ARBA00004651"/>
    </source>
</evidence>
<evidence type="ECO:0000256" key="6">
    <source>
        <dbReference type="ARBA" id="ARBA00023136"/>
    </source>
</evidence>
<dbReference type="InterPro" id="IPR035906">
    <property type="entry name" value="MetI-like_sf"/>
</dbReference>
<dbReference type="InterPro" id="IPR051393">
    <property type="entry name" value="ABC_transporter_permease"/>
</dbReference>
<sequence>MKSKETTAKRTFSLQTKKALIAYSFLFIPVLFYLAIRIIPAFQAFLMSFTTSSSSVFTLANYHKLIQDEVFWKSVKNTILYVIIVVPLQMLFGLMLALAIERMGGKLKWFYRIVFFLPYMTSIVAISWVWRLLYDPNSGILNEILVKLHLPTQEWLGSPSTALISISVVIIWQMMGFCMLLFTAGLQVIPRQYYEAADIDGATKWQTFWHITFPMLNPTIVFLAIIGVIQTLQTFTQIANLTGGSSGGGLGGPLNSTMSVVVYMYNEGFRQYNLHYAAASTVFLFILILIVTLIQFRTFNKNYKL</sequence>
<evidence type="ECO:0000256" key="7">
    <source>
        <dbReference type="RuleBase" id="RU363032"/>
    </source>
</evidence>
<keyword evidence="4 7" id="KW-0812">Transmembrane</keyword>
<feature type="transmembrane region" description="Helical" evidence="7">
    <location>
        <begin position="162"/>
        <end position="186"/>
    </location>
</feature>
<dbReference type="KEGG" id="surl:BI350_08065"/>
<dbReference type="GO" id="GO:0005886">
    <property type="term" value="C:plasma membrane"/>
    <property type="evidence" value="ECO:0007669"/>
    <property type="project" value="UniProtKB-SubCell"/>
</dbReference>
<accession>A0A1D8JFK3</accession>
<name>A0A1D8JFK3_9BACL</name>
<keyword evidence="5 7" id="KW-1133">Transmembrane helix</keyword>
<evidence type="ECO:0000313" key="10">
    <source>
        <dbReference type="Proteomes" id="UP000185746"/>
    </source>
</evidence>
<evidence type="ECO:0000313" key="9">
    <source>
        <dbReference type="EMBL" id="AOV07492.1"/>
    </source>
</evidence>
<gene>
    <name evidence="9" type="ORF">BI350_08065</name>
</gene>
<organism evidence="9 10">
    <name type="scientific">Sporosarcina ureilytica</name>
    <dbReference type="NCBI Taxonomy" id="298596"/>
    <lineage>
        <taxon>Bacteria</taxon>
        <taxon>Bacillati</taxon>
        <taxon>Bacillota</taxon>
        <taxon>Bacilli</taxon>
        <taxon>Bacillales</taxon>
        <taxon>Caryophanaceae</taxon>
        <taxon>Sporosarcina</taxon>
    </lineage>
</organism>
<dbReference type="PANTHER" id="PTHR30193:SF37">
    <property type="entry name" value="INNER MEMBRANE ABC TRANSPORTER PERMEASE PROTEIN YCJO"/>
    <property type="match status" value="1"/>
</dbReference>
<feature type="transmembrane region" description="Helical" evidence="7">
    <location>
        <begin position="207"/>
        <end position="229"/>
    </location>
</feature>
<keyword evidence="3" id="KW-1003">Cell membrane</keyword>
<comment type="subcellular location">
    <subcellularLocation>
        <location evidence="1 7">Cell membrane</location>
        <topology evidence="1 7">Multi-pass membrane protein</topology>
    </subcellularLocation>
</comment>
<dbReference type="AlphaFoldDB" id="A0A1D8JFK3"/>
<feature type="transmembrane region" description="Helical" evidence="7">
    <location>
        <begin position="109"/>
        <end position="130"/>
    </location>
</feature>
<dbReference type="GO" id="GO:0055085">
    <property type="term" value="P:transmembrane transport"/>
    <property type="evidence" value="ECO:0007669"/>
    <property type="project" value="InterPro"/>
</dbReference>
<comment type="similarity">
    <text evidence="7">Belongs to the binding-protein-dependent transport system permease family.</text>
</comment>
<evidence type="ECO:0000259" key="8">
    <source>
        <dbReference type="PROSITE" id="PS50928"/>
    </source>
</evidence>
<dbReference type="SUPFAM" id="SSF161098">
    <property type="entry name" value="MetI-like"/>
    <property type="match status" value="1"/>
</dbReference>
<dbReference type="Proteomes" id="UP000185746">
    <property type="component" value="Chromosome"/>
</dbReference>
<dbReference type="PANTHER" id="PTHR30193">
    <property type="entry name" value="ABC TRANSPORTER PERMEASE PROTEIN"/>
    <property type="match status" value="1"/>
</dbReference>
<evidence type="ECO:0000256" key="5">
    <source>
        <dbReference type="ARBA" id="ARBA00022989"/>
    </source>
</evidence>
<dbReference type="CDD" id="cd06261">
    <property type="entry name" value="TM_PBP2"/>
    <property type="match status" value="1"/>
</dbReference>
<evidence type="ECO:0000256" key="3">
    <source>
        <dbReference type="ARBA" id="ARBA00022475"/>
    </source>
</evidence>
<feature type="transmembrane region" description="Helical" evidence="7">
    <location>
        <begin position="79"/>
        <end position="100"/>
    </location>
</feature>
<protein>
    <recommendedName>
        <fullName evidence="8">ABC transmembrane type-1 domain-containing protein</fullName>
    </recommendedName>
</protein>
<keyword evidence="2 7" id="KW-0813">Transport</keyword>
<evidence type="ECO:0000256" key="4">
    <source>
        <dbReference type="ARBA" id="ARBA00022692"/>
    </source>
</evidence>
<keyword evidence="10" id="KW-1185">Reference proteome</keyword>
<dbReference type="Gene3D" id="1.10.3720.10">
    <property type="entry name" value="MetI-like"/>
    <property type="match status" value="1"/>
</dbReference>